<sequence>MPLDCSKFIVGEPVDEAISFCSWKVILAYPDSFIGKANTPRAKPFFDKILEGRVWDFFYLYHPEKPDEKPRLLVPTVQFEDFLESINRVLGTALAIPGGANQDRFYLKFGQGDAPRPRYLKRSRDQKVLDIESFPVFQNTDWESFRAAHGAIQQGWMNNWYMMVPRPAFQDKKKDSGRKAAQRKLDRERMLHETQEYLHLVPANSVAADVVFICMDVEAIEMPPNPISEVGIAILDVKDLDGVQSGPGGHNWWQFIKAYHLRTKEYAGLVNHRFVHGCPNYFDFGKSTFPEECELPEAILEILQPYVDSKRRIVFVGHDAHQDIKYLSSVGFVVPSIRRLVGQLDTKDIHQAWKELDNGKSLLSVLNDLSIRSKHLHNAGNDAVFTLRALIGVALEEIREKEAKAKGDEYKPALWDVKLEEPEIEGMEKWV</sequence>
<dbReference type="STRING" id="413071.G9N9J9"/>
<comment type="caution">
    <text evidence="2">The sequence shown here is derived from an EMBL/GenBank/DDBJ whole genome shotgun (WGS) entry which is preliminary data.</text>
</comment>
<accession>G9N9J9</accession>
<keyword evidence="3" id="KW-1185">Reference proteome</keyword>
<dbReference type="SUPFAM" id="SSF53098">
    <property type="entry name" value="Ribonuclease H-like"/>
    <property type="match status" value="1"/>
</dbReference>
<proteinExistence type="predicted"/>
<organism evidence="2 3">
    <name type="scientific">Hypocrea virens (strain Gv29-8 / FGSC 10586)</name>
    <name type="common">Gliocladium virens</name>
    <name type="synonym">Trichoderma virens</name>
    <dbReference type="NCBI Taxonomy" id="413071"/>
    <lineage>
        <taxon>Eukaryota</taxon>
        <taxon>Fungi</taxon>
        <taxon>Dikarya</taxon>
        <taxon>Ascomycota</taxon>
        <taxon>Pezizomycotina</taxon>
        <taxon>Sordariomycetes</taxon>
        <taxon>Hypocreomycetidae</taxon>
        <taxon>Hypocreales</taxon>
        <taxon>Hypocreaceae</taxon>
        <taxon>Trichoderma</taxon>
    </lineage>
</organism>
<dbReference type="Pfam" id="PF21762">
    <property type="entry name" value="DEDDh_C"/>
    <property type="match status" value="1"/>
</dbReference>
<dbReference type="InterPro" id="IPR048519">
    <property type="entry name" value="Gfd2/YDR514C-like_C"/>
</dbReference>
<dbReference type="RefSeq" id="XP_013950821.1">
    <property type="nucleotide sequence ID" value="XM_014095346.1"/>
</dbReference>
<gene>
    <name evidence="2" type="ORF">TRIVIDRAFT_41043</name>
</gene>
<dbReference type="GO" id="GO:0005634">
    <property type="term" value="C:nucleus"/>
    <property type="evidence" value="ECO:0007669"/>
    <property type="project" value="TreeGrafter"/>
</dbReference>
<evidence type="ECO:0000313" key="3">
    <source>
        <dbReference type="Proteomes" id="UP000007115"/>
    </source>
</evidence>
<dbReference type="PANTHER" id="PTHR28083:SF1">
    <property type="entry name" value="GOOD FOR FULL DBP5 ACTIVITY PROTEIN 2"/>
    <property type="match status" value="1"/>
</dbReference>
<dbReference type="InParanoid" id="G9N9J9"/>
<dbReference type="EMBL" id="ABDF02000090">
    <property type="protein sequence ID" value="EHK16618.1"/>
    <property type="molecule type" value="Genomic_DNA"/>
</dbReference>
<name>G9N9J9_HYPVG</name>
<reference evidence="2 3" key="1">
    <citation type="journal article" date="2011" name="Genome Biol.">
        <title>Comparative genome sequence analysis underscores mycoparasitism as the ancestral life style of Trichoderma.</title>
        <authorList>
            <person name="Kubicek C.P."/>
            <person name="Herrera-Estrella A."/>
            <person name="Seidl-Seiboth V."/>
            <person name="Martinez D.A."/>
            <person name="Druzhinina I.S."/>
            <person name="Thon M."/>
            <person name="Zeilinger S."/>
            <person name="Casas-Flores S."/>
            <person name="Horwitz B.A."/>
            <person name="Mukherjee P.K."/>
            <person name="Mukherjee M."/>
            <person name="Kredics L."/>
            <person name="Alcaraz L.D."/>
            <person name="Aerts A."/>
            <person name="Antal Z."/>
            <person name="Atanasova L."/>
            <person name="Cervantes-Badillo M.G."/>
            <person name="Challacombe J."/>
            <person name="Chertkov O."/>
            <person name="McCluskey K."/>
            <person name="Coulpier F."/>
            <person name="Deshpande N."/>
            <person name="von Doehren H."/>
            <person name="Ebbole D.J."/>
            <person name="Esquivel-Naranjo E.U."/>
            <person name="Fekete E."/>
            <person name="Flipphi M."/>
            <person name="Glaser F."/>
            <person name="Gomez-Rodriguez E.Y."/>
            <person name="Gruber S."/>
            <person name="Han C."/>
            <person name="Henrissat B."/>
            <person name="Hermosa R."/>
            <person name="Hernandez-Onate M."/>
            <person name="Karaffa L."/>
            <person name="Kosti I."/>
            <person name="Le Crom S."/>
            <person name="Lindquist E."/>
            <person name="Lucas S."/>
            <person name="Luebeck M."/>
            <person name="Luebeck P.S."/>
            <person name="Margeot A."/>
            <person name="Metz B."/>
            <person name="Misra M."/>
            <person name="Nevalainen H."/>
            <person name="Omann M."/>
            <person name="Packer N."/>
            <person name="Perrone G."/>
            <person name="Uresti-Rivera E.E."/>
            <person name="Salamov A."/>
            <person name="Schmoll M."/>
            <person name="Seiboth B."/>
            <person name="Shapiro H."/>
            <person name="Sukno S."/>
            <person name="Tamayo-Ramos J.A."/>
            <person name="Tisch D."/>
            <person name="Wiest A."/>
            <person name="Wilkinson H.H."/>
            <person name="Zhang M."/>
            <person name="Coutinho P.M."/>
            <person name="Kenerley C.M."/>
            <person name="Monte E."/>
            <person name="Baker S.E."/>
            <person name="Grigoriev I.V."/>
        </authorList>
    </citation>
    <scope>NUCLEOTIDE SEQUENCE [LARGE SCALE GENOMIC DNA]</scope>
    <source>
        <strain evidence="3">Gv29-8 / FGSC 10586</strain>
    </source>
</reference>
<dbReference type="GeneID" id="25793969"/>
<protein>
    <recommendedName>
        <fullName evidence="1">Gfd2/YDR514C-like C-terminal domain-containing protein</fullName>
    </recommendedName>
</protein>
<dbReference type="HOGENOM" id="CLU_016815_4_0_1"/>
<evidence type="ECO:0000313" key="2">
    <source>
        <dbReference type="EMBL" id="EHK16618.1"/>
    </source>
</evidence>
<dbReference type="AlphaFoldDB" id="G9N9J9"/>
<dbReference type="InterPro" id="IPR012337">
    <property type="entry name" value="RNaseH-like_sf"/>
</dbReference>
<dbReference type="VEuPathDB" id="FungiDB:TRIVIDRAFT_41043"/>
<dbReference type="OrthoDB" id="5953249at2759"/>
<feature type="domain" description="Gfd2/YDR514C-like C-terminal" evidence="1">
    <location>
        <begin position="211"/>
        <end position="392"/>
    </location>
</feature>
<evidence type="ECO:0000259" key="1">
    <source>
        <dbReference type="Pfam" id="PF21762"/>
    </source>
</evidence>
<dbReference type="OMA" id="CVDVESY"/>
<dbReference type="eggNOG" id="ENOG502QTQR">
    <property type="taxonomic scope" value="Eukaryota"/>
</dbReference>
<dbReference type="InterPro" id="IPR040151">
    <property type="entry name" value="Gfd2/YDR514C-like"/>
</dbReference>
<dbReference type="PANTHER" id="PTHR28083">
    <property type="entry name" value="GOOD FOR FULL DBP5 ACTIVITY PROTEIN 2"/>
    <property type="match status" value="1"/>
</dbReference>
<dbReference type="Proteomes" id="UP000007115">
    <property type="component" value="Unassembled WGS sequence"/>
</dbReference>